<reference evidence="1" key="2">
    <citation type="journal article" date="2015" name="Fish Shellfish Immunol.">
        <title>Early steps in the European eel (Anguilla anguilla)-Vibrio vulnificus interaction in the gills: Role of the RtxA13 toxin.</title>
        <authorList>
            <person name="Callol A."/>
            <person name="Pajuelo D."/>
            <person name="Ebbesson L."/>
            <person name="Teles M."/>
            <person name="MacKenzie S."/>
            <person name="Amaro C."/>
        </authorList>
    </citation>
    <scope>NUCLEOTIDE SEQUENCE</scope>
</reference>
<protein>
    <submittedName>
        <fullName evidence="1">Uncharacterized protein</fullName>
    </submittedName>
</protein>
<dbReference type="GO" id="GO:0031124">
    <property type="term" value="P:mRNA 3'-end processing"/>
    <property type="evidence" value="ECO:0007669"/>
    <property type="project" value="InterPro"/>
</dbReference>
<accession>A0A0E9V3F5</accession>
<dbReference type="PANTHER" id="PTHR22836:SF0">
    <property type="entry name" value="PRE-MRNA 3' END PROCESSING PROTEIN WDR33"/>
    <property type="match status" value="1"/>
</dbReference>
<proteinExistence type="predicted"/>
<sequence length="45" mass="4949">MGSLFNFETILQAHDSPVRAMTWPHNDMWMLTADHGATSSTGSPT</sequence>
<dbReference type="InterPro" id="IPR045245">
    <property type="entry name" value="Pfs2-like"/>
</dbReference>
<reference evidence="1" key="1">
    <citation type="submission" date="2014-11" db="EMBL/GenBank/DDBJ databases">
        <authorList>
            <person name="Amaro Gonzalez C."/>
        </authorList>
    </citation>
    <scope>NUCLEOTIDE SEQUENCE</scope>
</reference>
<dbReference type="EMBL" id="GBXM01036051">
    <property type="protein sequence ID" value="JAH72526.1"/>
    <property type="molecule type" value="Transcribed_RNA"/>
</dbReference>
<dbReference type="PANTHER" id="PTHR22836">
    <property type="entry name" value="WD40 REPEAT PROTEIN"/>
    <property type="match status" value="1"/>
</dbReference>
<dbReference type="AlphaFoldDB" id="A0A0E9V3F5"/>
<name>A0A0E9V3F5_ANGAN</name>
<evidence type="ECO:0000313" key="1">
    <source>
        <dbReference type="EMBL" id="JAH72526.1"/>
    </source>
</evidence>
<dbReference type="GO" id="GO:0005847">
    <property type="term" value="C:mRNA cleavage and polyadenylation specificity factor complex"/>
    <property type="evidence" value="ECO:0007669"/>
    <property type="project" value="TreeGrafter"/>
</dbReference>
<organism evidence="1">
    <name type="scientific">Anguilla anguilla</name>
    <name type="common">European freshwater eel</name>
    <name type="synonym">Muraena anguilla</name>
    <dbReference type="NCBI Taxonomy" id="7936"/>
    <lineage>
        <taxon>Eukaryota</taxon>
        <taxon>Metazoa</taxon>
        <taxon>Chordata</taxon>
        <taxon>Craniata</taxon>
        <taxon>Vertebrata</taxon>
        <taxon>Euteleostomi</taxon>
        <taxon>Actinopterygii</taxon>
        <taxon>Neopterygii</taxon>
        <taxon>Teleostei</taxon>
        <taxon>Anguilliformes</taxon>
        <taxon>Anguillidae</taxon>
        <taxon>Anguilla</taxon>
    </lineage>
</organism>